<proteinExistence type="predicted"/>
<dbReference type="RefSeq" id="WP_073148688.1">
    <property type="nucleotide sequence ID" value="NZ_FRAG01000015.1"/>
</dbReference>
<feature type="compositionally biased region" description="Low complexity" evidence="1">
    <location>
        <begin position="62"/>
        <end position="73"/>
    </location>
</feature>
<evidence type="ECO:0000313" key="3">
    <source>
        <dbReference type="Proteomes" id="UP000184465"/>
    </source>
</evidence>
<evidence type="ECO:0000313" key="2">
    <source>
        <dbReference type="EMBL" id="SHJ91218.1"/>
    </source>
</evidence>
<dbReference type="OrthoDB" id="1958101at2"/>
<accession>A0A1M6N679</accession>
<sequence>MPIRPIDMQVLMPKSQNISKISQDMANRSENLLQQADMKSKKIDKEKLKKVNTTEKKDKSLLKNNNSNENNKCIYNNEKRVKNRKNSKIDIKV</sequence>
<gene>
    <name evidence="2" type="ORF">SAMN02745912_01590</name>
</gene>
<feature type="compositionally biased region" description="Basic and acidic residues" evidence="1">
    <location>
        <begin position="52"/>
        <end position="61"/>
    </location>
</feature>
<reference evidence="2 3" key="1">
    <citation type="submission" date="2016-11" db="EMBL/GenBank/DDBJ databases">
        <authorList>
            <person name="Jaros S."/>
            <person name="Januszkiewicz K."/>
            <person name="Wedrychowicz H."/>
        </authorList>
    </citation>
    <scope>NUCLEOTIDE SEQUENCE [LARGE SCALE GENOMIC DNA]</scope>
    <source>
        <strain evidence="2 3">DSM 15212</strain>
    </source>
</reference>
<dbReference type="STRING" id="1121301.SAMN02745912_01590"/>
<dbReference type="Proteomes" id="UP000184465">
    <property type="component" value="Unassembled WGS sequence"/>
</dbReference>
<dbReference type="AlphaFoldDB" id="A0A1M6N679"/>
<dbReference type="EMBL" id="FRAG01000015">
    <property type="protein sequence ID" value="SHJ91218.1"/>
    <property type="molecule type" value="Genomic_DNA"/>
</dbReference>
<name>A0A1M6N679_PARC5</name>
<feature type="region of interest" description="Disordered" evidence="1">
    <location>
        <begin position="52"/>
        <end position="73"/>
    </location>
</feature>
<protein>
    <submittedName>
        <fullName evidence="2">Uncharacterized protein</fullName>
    </submittedName>
</protein>
<keyword evidence="3" id="KW-1185">Reference proteome</keyword>
<evidence type="ECO:0000256" key="1">
    <source>
        <dbReference type="SAM" id="MobiDB-lite"/>
    </source>
</evidence>
<organism evidence="2 3">
    <name type="scientific">Paramaledivibacter caminithermalis (strain DSM 15212 / CIP 107654 / DViRD3)</name>
    <name type="common">Clostridium caminithermale</name>
    <dbReference type="NCBI Taxonomy" id="1121301"/>
    <lineage>
        <taxon>Bacteria</taxon>
        <taxon>Bacillati</taxon>
        <taxon>Bacillota</taxon>
        <taxon>Clostridia</taxon>
        <taxon>Peptostreptococcales</taxon>
        <taxon>Caminicellaceae</taxon>
        <taxon>Paramaledivibacter</taxon>
    </lineage>
</organism>